<sequence>MSGLLVTRPSYIIATIARLAHLCLTFSESVMGESEALWIQSSFRCGGDGSQMIISMQNLHYSPSLRIELCCPQANYTTIT</sequence>
<dbReference type="AlphaFoldDB" id="A0A165PI67"/>
<gene>
    <name evidence="1" type="ORF">NEOLEDRAFT_801753</name>
</gene>
<dbReference type="EMBL" id="KV425611">
    <property type="protein sequence ID" value="KZT21075.1"/>
    <property type="molecule type" value="Genomic_DNA"/>
</dbReference>
<proteinExistence type="predicted"/>
<keyword evidence="2" id="KW-1185">Reference proteome</keyword>
<accession>A0A165PI67</accession>
<evidence type="ECO:0000313" key="1">
    <source>
        <dbReference type="EMBL" id="KZT21075.1"/>
    </source>
</evidence>
<protein>
    <submittedName>
        <fullName evidence="1">Uncharacterized protein</fullName>
    </submittedName>
</protein>
<dbReference type="Proteomes" id="UP000076761">
    <property type="component" value="Unassembled WGS sequence"/>
</dbReference>
<dbReference type="InParanoid" id="A0A165PI67"/>
<reference evidence="1 2" key="1">
    <citation type="journal article" date="2016" name="Mol. Biol. Evol.">
        <title>Comparative Genomics of Early-Diverging Mushroom-Forming Fungi Provides Insights into the Origins of Lignocellulose Decay Capabilities.</title>
        <authorList>
            <person name="Nagy L.G."/>
            <person name="Riley R."/>
            <person name="Tritt A."/>
            <person name="Adam C."/>
            <person name="Daum C."/>
            <person name="Floudas D."/>
            <person name="Sun H."/>
            <person name="Yadav J.S."/>
            <person name="Pangilinan J."/>
            <person name="Larsson K.H."/>
            <person name="Matsuura K."/>
            <person name="Barry K."/>
            <person name="Labutti K."/>
            <person name="Kuo R."/>
            <person name="Ohm R.A."/>
            <person name="Bhattacharya S.S."/>
            <person name="Shirouzu T."/>
            <person name="Yoshinaga Y."/>
            <person name="Martin F.M."/>
            <person name="Grigoriev I.V."/>
            <person name="Hibbett D.S."/>
        </authorList>
    </citation>
    <scope>NUCLEOTIDE SEQUENCE [LARGE SCALE GENOMIC DNA]</scope>
    <source>
        <strain evidence="1 2">HHB14362 ss-1</strain>
    </source>
</reference>
<organism evidence="1 2">
    <name type="scientific">Neolentinus lepideus HHB14362 ss-1</name>
    <dbReference type="NCBI Taxonomy" id="1314782"/>
    <lineage>
        <taxon>Eukaryota</taxon>
        <taxon>Fungi</taxon>
        <taxon>Dikarya</taxon>
        <taxon>Basidiomycota</taxon>
        <taxon>Agaricomycotina</taxon>
        <taxon>Agaricomycetes</taxon>
        <taxon>Gloeophyllales</taxon>
        <taxon>Gloeophyllaceae</taxon>
        <taxon>Neolentinus</taxon>
    </lineage>
</organism>
<evidence type="ECO:0000313" key="2">
    <source>
        <dbReference type="Proteomes" id="UP000076761"/>
    </source>
</evidence>
<name>A0A165PI67_9AGAM</name>